<dbReference type="SUPFAM" id="SSF82171">
    <property type="entry name" value="DPP6 N-terminal domain-like"/>
    <property type="match status" value="1"/>
</dbReference>
<keyword evidence="1" id="KW-0378">Hydrolase</keyword>
<sequence length="803" mass="91073">MKLKIPFFLFLGLSLTTFAQENLSYQKPSKSILELADYERAPSVSMDTKKEYMLLTYRNTYKSLDDLNQDELRLGGLRINPITNISSTVTYVNNLKLRKIKDKNEVQVTGLPTNPRISNIAWSPNDKKISFSHTTASGVELWSIDVASAKATKLTEATVNANIGIPFSWMNDNETILVKMLPKNRAALLDAKKDLPTGPIISNADGSKSQNRTYPDMLKNKNDEINFENIMTSELYKVSLNGTITLFKNADMYAGESFSPDGNYLMLTTIQKPFSYIVPLSRFPSKSVIYDRTGNEVKVVNEVPLTEIIPKGFMAVRKGKRNMSWRTDKPATLAYAEALDGGDPANKVEFRDEVFLWNAPFDSAATSLMKTPQRYDRIIWGNDNTAIITDEWYDTRSTKTYVINPSNPSQAPKVIFDRNSQDVYSDPGNFETRKNQYNRYVLAIENDNAYLIGDGFTKNGQFPFISEFNLKTVQAKRLYTSTYKDKKEDVLEIEDYKKGTVLVQIQSKNEYPNYYLRNIKQKNKLTPITSFKNPFESIKNVSKEVIKYKRKDGVELSGTLYLPVGYDKAKKEKMPLLIWAYPAEYKDKNSAGQSTQNPNEFTFPSYGSFVYWVTKGYVVLDDAAFPIIGEGTTEPNDNFMTQLVDNAEAAINAVDALGYINRKKVAVGGHSYGAFMTANLLTHSNLFACGIARSGAYNRTLTPFGFQMEQRNYWETPEVYNTMSPFMNADKMKTPMLLVHGEADNNPGTFTLQTERYFQALKGLGAPARMVILPKEAHGYVAKENILHLLWEQDQFLEKYLKN</sequence>
<dbReference type="GO" id="GO:0004252">
    <property type="term" value="F:serine-type endopeptidase activity"/>
    <property type="evidence" value="ECO:0007669"/>
    <property type="project" value="TreeGrafter"/>
</dbReference>
<dbReference type="GO" id="GO:0004177">
    <property type="term" value="F:aminopeptidase activity"/>
    <property type="evidence" value="ECO:0007669"/>
    <property type="project" value="UniProtKB-KW"/>
</dbReference>
<organism evidence="4 5">
    <name type="scientific">Flavobacterium xueshanense</name>
    <dbReference type="NCBI Taxonomy" id="935223"/>
    <lineage>
        <taxon>Bacteria</taxon>
        <taxon>Pseudomonadati</taxon>
        <taxon>Bacteroidota</taxon>
        <taxon>Flavobacteriia</taxon>
        <taxon>Flavobacteriales</taxon>
        <taxon>Flavobacteriaceae</taxon>
        <taxon>Flavobacterium</taxon>
    </lineage>
</organism>
<dbReference type="InterPro" id="IPR011042">
    <property type="entry name" value="6-blade_b-propeller_TolB-like"/>
</dbReference>
<dbReference type="OrthoDB" id="6388416at2"/>
<keyword evidence="4" id="KW-0031">Aminopeptidase</keyword>
<feature type="signal peptide" evidence="2">
    <location>
        <begin position="1"/>
        <end position="19"/>
    </location>
</feature>
<feature type="domain" description="Peptidase S9 prolyl oligopeptidase catalytic" evidence="3">
    <location>
        <begin position="645"/>
        <end position="802"/>
    </location>
</feature>
<evidence type="ECO:0000256" key="2">
    <source>
        <dbReference type="SAM" id="SignalP"/>
    </source>
</evidence>
<keyword evidence="2" id="KW-0732">Signal</keyword>
<name>A0A1I2GKK3_9FLAO</name>
<keyword evidence="5" id="KW-1185">Reference proteome</keyword>
<evidence type="ECO:0000259" key="3">
    <source>
        <dbReference type="Pfam" id="PF00326"/>
    </source>
</evidence>
<protein>
    <submittedName>
        <fullName evidence="4">Dipeptidyl aminopeptidase/acylaminoacyl peptidase</fullName>
    </submittedName>
</protein>
<gene>
    <name evidence="4" type="ORF">SAMN04488131_110102</name>
</gene>
<feature type="chain" id="PRO_5011441247" evidence="2">
    <location>
        <begin position="20"/>
        <end position="803"/>
    </location>
</feature>
<dbReference type="STRING" id="935223.SAMN04488131_110102"/>
<evidence type="ECO:0000313" key="5">
    <source>
        <dbReference type="Proteomes" id="UP000198596"/>
    </source>
</evidence>
<evidence type="ECO:0000313" key="4">
    <source>
        <dbReference type="EMBL" id="SFF17266.1"/>
    </source>
</evidence>
<keyword evidence="4" id="KW-0645">Protease</keyword>
<dbReference type="PANTHER" id="PTHR42776:SF28">
    <property type="entry name" value="GLUTAMYL ENDOPEPTIDASE, CHLOROPLASTIC-RELATED"/>
    <property type="match status" value="1"/>
</dbReference>
<dbReference type="GO" id="GO:0006508">
    <property type="term" value="P:proteolysis"/>
    <property type="evidence" value="ECO:0007669"/>
    <property type="project" value="InterPro"/>
</dbReference>
<dbReference type="PANTHER" id="PTHR42776">
    <property type="entry name" value="SERINE PEPTIDASE S9 FAMILY MEMBER"/>
    <property type="match status" value="1"/>
</dbReference>
<dbReference type="RefSeq" id="WP_091205918.1">
    <property type="nucleotide sequence ID" value="NZ_FONQ01000010.1"/>
</dbReference>
<dbReference type="SUPFAM" id="SSF53474">
    <property type="entry name" value="alpha/beta-Hydrolases"/>
    <property type="match status" value="1"/>
</dbReference>
<dbReference type="InterPro" id="IPR001375">
    <property type="entry name" value="Peptidase_S9_cat"/>
</dbReference>
<dbReference type="Proteomes" id="UP000198596">
    <property type="component" value="Unassembled WGS sequence"/>
</dbReference>
<accession>A0A1I2GKK3</accession>
<proteinExistence type="predicted"/>
<dbReference type="AlphaFoldDB" id="A0A1I2GKK3"/>
<reference evidence="5" key="1">
    <citation type="submission" date="2016-10" db="EMBL/GenBank/DDBJ databases">
        <authorList>
            <person name="Varghese N."/>
            <person name="Submissions S."/>
        </authorList>
    </citation>
    <scope>NUCLEOTIDE SEQUENCE [LARGE SCALE GENOMIC DNA]</scope>
    <source>
        <strain evidence="5">CGMCC 1.9227</strain>
    </source>
</reference>
<dbReference type="EMBL" id="FONQ01000010">
    <property type="protein sequence ID" value="SFF17266.1"/>
    <property type="molecule type" value="Genomic_DNA"/>
</dbReference>
<evidence type="ECO:0000256" key="1">
    <source>
        <dbReference type="ARBA" id="ARBA00022801"/>
    </source>
</evidence>
<dbReference type="Gene3D" id="2.120.10.30">
    <property type="entry name" value="TolB, C-terminal domain"/>
    <property type="match status" value="1"/>
</dbReference>
<dbReference type="Pfam" id="PF00326">
    <property type="entry name" value="Peptidase_S9"/>
    <property type="match status" value="1"/>
</dbReference>
<dbReference type="Gene3D" id="3.40.50.1820">
    <property type="entry name" value="alpha/beta hydrolase"/>
    <property type="match status" value="1"/>
</dbReference>
<dbReference type="InterPro" id="IPR029058">
    <property type="entry name" value="AB_hydrolase_fold"/>
</dbReference>